<name>A0ABR9JYK4_9ACTN</name>
<evidence type="ECO:0000313" key="1">
    <source>
        <dbReference type="EMBL" id="MBE1535656.1"/>
    </source>
</evidence>
<comment type="caution">
    <text evidence="1">The sequence shown here is derived from an EMBL/GenBank/DDBJ whole genome shotgun (WGS) entry which is preliminary data.</text>
</comment>
<evidence type="ECO:0008006" key="3">
    <source>
        <dbReference type="Google" id="ProtNLM"/>
    </source>
</evidence>
<proteinExistence type="predicted"/>
<accession>A0ABR9JYK4</accession>
<dbReference type="SUPFAM" id="SSF69754">
    <property type="entry name" value="Ribosome binding protein Y (YfiA homologue)"/>
    <property type="match status" value="1"/>
</dbReference>
<dbReference type="InterPro" id="IPR036567">
    <property type="entry name" value="RHF-like"/>
</dbReference>
<dbReference type="Proteomes" id="UP000627838">
    <property type="component" value="Unassembled WGS sequence"/>
</dbReference>
<keyword evidence="2" id="KW-1185">Reference proteome</keyword>
<organism evidence="1 2">
    <name type="scientific">Actinomadura algeriensis</name>
    <dbReference type="NCBI Taxonomy" id="1679523"/>
    <lineage>
        <taxon>Bacteria</taxon>
        <taxon>Bacillati</taxon>
        <taxon>Actinomycetota</taxon>
        <taxon>Actinomycetes</taxon>
        <taxon>Streptosporangiales</taxon>
        <taxon>Thermomonosporaceae</taxon>
        <taxon>Actinomadura</taxon>
    </lineage>
</organism>
<evidence type="ECO:0000313" key="2">
    <source>
        <dbReference type="Proteomes" id="UP000627838"/>
    </source>
</evidence>
<sequence length="103" mass="10943">MNATRERPDIRFLISGDVTAHERGAAERAVGEALAEAHGVVTSVQVTLSVVADPALPRPALARAVIELDGRIVRAQAAAPRLDEAIALLRSRLAVRMTTLRVG</sequence>
<protein>
    <recommendedName>
        <fullName evidence="3">Sigma 54 modulation/S30EA-like ribosomal protein</fullName>
    </recommendedName>
</protein>
<gene>
    <name evidence="1" type="ORF">H4W34_005489</name>
</gene>
<reference evidence="1 2" key="1">
    <citation type="submission" date="2020-10" db="EMBL/GenBank/DDBJ databases">
        <title>Sequencing the genomes of 1000 actinobacteria strains.</title>
        <authorList>
            <person name="Klenk H.-P."/>
        </authorList>
    </citation>
    <scope>NUCLEOTIDE SEQUENCE [LARGE SCALE GENOMIC DNA]</scope>
    <source>
        <strain evidence="1 2">DSM 46744</strain>
    </source>
</reference>
<dbReference type="EMBL" id="JADBDZ010000001">
    <property type="protein sequence ID" value="MBE1535656.1"/>
    <property type="molecule type" value="Genomic_DNA"/>
</dbReference>
<dbReference type="RefSeq" id="WP_192761813.1">
    <property type="nucleotide sequence ID" value="NZ_JADBDZ010000001.1"/>
</dbReference>